<feature type="domain" description="Peptidase M16 N-terminal" evidence="4">
    <location>
        <begin position="177"/>
        <end position="272"/>
    </location>
</feature>
<name>A0A977L3P8_9CYAN</name>
<dbReference type="Pfam" id="PF00675">
    <property type="entry name" value="Peptidase_M16"/>
    <property type="match status" value="2"/>
</dbReference>
<dbReference type="InterPro" id="IPR001431">
    <property type="entry name" value="Pept_M16_Zn_BS"/>
</dbReference>
<dbReference type="PANTHER" id="PTHR11851">
    <property type="entry name" value="METALLOPROTEASE"/>
    <property type="match status" value="1"/>
</dbReference>
<dbReference type="PROSITE" id="PS00143">
    <property type="entry name" value="INSULINASE"/>
    <property type="match status" value="1"/>
</dbReference>
<dbReference type="InterPro" id="IPR007863">
    <property type="entry name" value="Peptidase_M16_C"/>
</dbReference>
<dbReference type="GO" id="GO:0004222">
    <property type="term" value="F:metalloendopeptidase activity"/>
    <property type="evidence" value="ECO:0007669"/>
    <property type="project" value="InterPro"/>
</dbReference>
<evidence type="ECO:0000256" key="1">
    <source>
        <dbReference type="ARBA" id="ARBA00007261"/>
    </source>
</evidence>
<dbReference type="KEGG" id="wna:KA717_13240"/>
<protein>
    <submittedName>
        <fullName evidence="6">Insulinase family protein</fullName>
    </submittedName>
</protein>
<feature type="domain" description="Peptidase M16 N-terminal" evidence="4">
    <location>
        <begin position="79"/>
        <end position="121"/>
    </location>
</feature>
<dbReference type="Pfam" id="PF05193">
    <property type="entry name" value="Peptidase_M16_C"/>
    <property type="match status" value="1"/>
</dbReference>
<feature type="signal peptide" evidence="3">
    <location>
        <begin position="1"/>
        <end position="35"/>
    </location>
</feature>
<reference evidence="6" key="1">
    <citation type="submission" date="2021-04" db="EMBL/GenBank/DDBJ databases">
        <title>Genome sequence of Woronichinia naegeliana from Washington state freshwater lake bloom.</title>
        <authorList>
            <person name="Dreher T.W."/>
        </authorList>
    </citation>
    <scope>NUCLEOTIDE SEQUENCE</scope>
    <source>
        <strain evidence="6">WA131</strain>
    </source>
</reference>
<evidence type="ECO:0000256" key="3">
    <source>
        <dbReference type="SAM" id="SignalP"/>
    </source>
</evidence>
<dbReference type="Gene3D" id="3.30.830.10">
    <property type="entry name" value="Metalloenzyme, LuxS/M16 peptidase-like"/>
    <property type="match status" value="2"/>
</dbReference>
<feature type="domain" description="Peptidase M16 C-terminal" evidence="5">
    <location>
        <begin position="280"/>
        <end position="459"/>
    </location>
</feature>
<feature type="chain" id="PRO_5037447045" evidence="3">
    <location>
        <begin position="36"/>
        <end position="539"/>
    </location>
</feature>
<dbReference type="GO" id="GO:0046872">
    <property type="term" value="F:metal ion binding"/>
    <property type="evidence" value="ECO:0007669"/>
    <property type="project" value="InterPro"/>
</dbReference>
<evidence type="ECO:0000259" key="4">
    <source>
        <dbReference type="Pfam" id="PF00675"/>
    </source>
</evidence>
<proteinExistence type="inferred from homology"/>
<dbReference type="InterPro" id="IPR011249">
    <property type="entry name" value="Metalloenz_LuxS/M16"/>
</dbReference>
<dbReference type="Proteomes" id="UP001065613">
    <property type="component" value="Chromosome"/>
</dbReference>
<sequence>MSIAFSPLTQSYPRLIFACTLIALLFCQIPAIAQADALAKPSQVSTNNNPNTSIQPYLNQAIGRITEFKLDNGMKFLVMENHDAPVVSFFTYADVGGANEPDGKTGVAHFLEHLAFKGTTEIGTSNFQAEKPLLNQLDNLAEQLHQARAKNDTLATQKLEKEFEKVQTEAGQYVKRNEFGKIVQESGGVGINAATSTDSTVYFYSFPANKLELWMSLESERFLQPVFREFYKEQEVILEERRMRTENSPIGQMVEAFLGTAFTTHPYKRPVIGYDRDIRNLNRQDVAKFFQTYYGPSNLTVAIVGDVDPKEVKRLAEIYFGRFPQKPTPPPLAIVEPKQTQTKEVTLTLPSQPWYLEGYHRPALDSADNATFEVISTIMSSGRTSRLYKTLVEDKQVALVAEGDNGFPGDKYPNLMLFYAQTAPNVTVEQAGQALRQEIERLKTEPVSEEELERAKNQLQAGLLRSLDSNQGMARLLTEYEVKTGDWRNLFNQLTAIAAVTPADIQRVAQQTFTPENRTIGRILSDASQGAGTSTHSKE</sequence>
<evidence type="ECO:0000259" key="5">
    <source>
        <dbReference type="Pfam" id="PF05193"/>
    </source>
</evidence>
<evidence type="ECO:0000256" key="2">
    <source>
        <dbReference type="RuleBase" id="RU004447"/>
    </source>
</evidence>
<dbReference type="GO" id="GO:0006508">
    <property type="term" value="P:proteolysis"/>
    <property type="evidence" value="ECO:0007669"/>
    <property type="project" value="InterPro"/>
</dbReference>
<dbReference type="InterPro" id="IPR011765">
    <property type="entry name" value="Pept_M16_N"/>
</dbReference>
<dbReference type="EMBL" id="CP073041">
    <property type="protein sequence ID" value="UXE63495.1"/>
    <property type="molecule type" value="Genomic_DNA"/>
</dbReference>
<dbReference type="AlphaFoldDB" id="A0A977L3P8"/>
<evidence type="ECO:0000313" key="6">
    <source>
        <dbReference type="EMBL" id="UXE63495.1"/>
    </source>
</evidence>
<keyword evidence="3" id="KW-0732">Signal</keyword>
<organism evidence="6">
    <name type="scientific">Woronichinia naegeliana WA131</name>
    <dbReference type="NCBI Taxonomy" id="2824559"/>
    <lineage>
        <taxon>Bacteria</taxon>
        <taxon>Bacillati</taxon>
        <taxon>Cyanobacteriota</taxon>
        <taxon>Cyanophyceae</taxon>
        <taxon>Synechococcales</taxon>
        <taxon>Coelosphaeriaceae</taxon>
        <taxon>Woronichinia</taxon>
    </lineage>
</organism>
<dbReference type="PANTHER" id="PTHR11851:SF49">
    <property type="entry name" value="MITOCHONDRIAL-PROCESSING PEPTIDASE SUBUNIT ALPHA"/>
    <property type="match status" value="1"/>
</dbReference>
<dbReference type="SUPFAM" id="SSF63411">
    <property type="entry name" value="LuxS/MPP-like metallohydrolase"/>
    <property type="match status" value="2"/>
</dbReference>
<comment type="similarity">
    <text evidence="1 2">Belongs to the peptidase M16 family.</text>
</comment>
<dbReference type="InterPro" id="IPR050361">
    <property type="entry name" value="MPP/UQCRC_Complex"/>
</dbReference>
<gene>
    <name evidence="6" type="ORF">KA717_13240</name>
</gene>
<accession>A0A977L3P8</accession>